<evidence type="ECO:0000313" key="3">
    <source>
        <dbReference type="Proteomes" id="UP000750502"/>
    </source>
</evidence>
<reference evidence="2" key="2">
    <citation type="submission" date="2020-10" db="EMBL/GenBank/DDBJ databases">
        <authorList>
            <person name="Peck L.D."/>
            <person name="Nowell R.W."/>
            <person name="Flood J."/>
            <person name="Ryan M.J."/>
            <person name="Barraclough T.G."/>
        </authorList>
    </citation>
    <scope>NUCLEOTIDE SEQUENCE</scope>
    <source>
        <strain evidence="2">IMI 127659i</strain>
    </source>
</reference>
<accession>A0A9P7KU53</accession>
<dbReference type="EMBL" id="JADFTT010007439">
    <property type="protein sequence ID" value="KAG5742536.1"/>
    <property type="molecule type" value="Genomic_DNA"/>
</dbReference>
<sequence>MHIRSRLQPPAPAEPSLIEGPTVPALPALLPLALRRLPPSPLSPPSLSLLPSSPSPSPFPFLPPLSFLFPLLHFI</sequence>
<name>A0A9P7KU53_9HYPO</name>
<organism evidence="2 3">
    <name type="scientific">Fusarium xylarioides</name>
    <dbReference type="NCBI Taxonomy" id="221167"/>
    <lineage>
        <taxon>Eukaryota</taxon>
        <taxon>Fungi</taxon>
        <taxon>Dikarya</taxon>
        <taxon>Ascomycota</taxon>
        <taxon>Pezizomycotina</taxon>
        <taxon>Sordariomycetes</taxon>
        <taxon>Hypocreomycetidae</taxon>
        <taxon>Hypocreales</taxon>
        <taxon>Nectriaceae</taxon>
        <taxon>Fusarium</taxon>
        <taxon>Fusarium fujikuroi species complex</taxon>
    </lineage>
</organism>
<reference evidence="2" key="1">
    <citation type="journal article" date="2020" name="bioRxiv">
        <title>Historical genomics reveals the evolutionary mechanisms behind multiple outbreaks of the host-specific coffee wilt pathogen Fusarium xylarioides.</title>
        <authorList>
            <person name="Peck D."/>
            <person name="Nowell R.W."/>
            <person name="Flood J."/>
            <person name="Ryan M.J."/>
            <person name="Barraclough T.G."/>
        </authorList>
    </citation>
    <scope>NUCLEOTIDE SEQUENCE</scope>
    <source>
        <strain evidence="2">IMI 127659i</strain>
    </source>
</reference>
<comment type="caution">
    <text evidence="2">The sequence shown here is derived from an EMBL/GenBank/DDBJ whole genome shotgun (WGS) entry which is preliminary data.</text>
</comment>
<dbReference type="AlphaFoldDB" id="A0A9P7KU53"/>
<feature type="non-terminal residue" evidence="2">
    <location>
        <position position="75"/>
    </location>
</feature>
<feature type="region of interest" description="Disordered" evidence="1">
    <location>
        <begin position="1"/>
        <end position="21"/>
    </location>
</feature>
<dbReference type="Proteomes" id="UP000750502">
    <property type="component" value="Unassembled WGS sequence"/>
</dbReference>
<evidence type="ECO:0000313" key="2">
    <source>
        <dbReference type="EMBL" id="KAG5742536.1"/>
    </source>
</evidence>
<proteinExistence type="predicted"/>
<protein>
    <submittedName>
        <fullName evidence="2">Uncharacterized protein</fullName>
    </submittedName>
</protein>
<gene>
    <name evidence="2" type="ORF">H9Q72_014574</name>
</gene>
<evidence type="ECO:0000256" key="1">
    <source>
        <dbReference type="SAM" id="MobiDB-lite"/>
    </source>
</evidence>
<keyword evidence="3" id="KW-1185">Reference proteome</keyword>